<feature type="compositionally biased region" description="Low complexity" evidence="1">
    <location>
        <begin position="411"/>
        <end position="430"/>
    </location>
</feature>
<reference evidence="3 4" key="1">
    <citation type="submission" date="2023-09" db="EMBL/GenBank/DDBJ databases">
        <authorList>
            <person name="Wang M."/>
        </authorList>
    </citation>
    <scope>NUCLEOTIDE SEQUENCE [LARGE SCALE GENOMIC DNA]</scope>
    <source>
        <strain evidence="3">GT-2023</strain>
        <tissue evidence="3">Liver</tissue>
    </source>
</reference>
<evidence type="ECO:0000259" key="2">
    <source>
        <dbReference type="PROSITE" id="PS50011"/>
    </source>
</evidence>
<dbReference type="Proteomes" id="UP001558613">
    <property type="component" value="Unassembled WGS sequence"/>
</dbReference>
<dbReference type="Pfam" id="PF00069">
    <property type="entry name" value="Pkinase"/>
    <property type="match status" value="1"/>
</dbReference>
<dbReference type="CDD" id="cd14037">
    <property type="entry name" value="STKc_NAK_like"/>
    <property type="match status" value="1"/>
</dbReference>
<keyword evidence="4" id="KW-1185">Reference proteome</keyword>
<dbReference type="InterPro" id="IPR000719">
    <property type="entry name" value="Prot_kinase_dom"/>
</dbReference>
<feature type="compositionally biased region" description="Polar residues" evidence="1">
    <location>
        <begin position="524"/>
        <end position="542"/>
    </location>
</feature>
<gene>
    <name evidence="3" type="ORF">QQF64_031564</name>
</gene>
<feature type="compositionally biased region" description="Polar residues" evidence="1">
    <location>
        <begin position="649"/>
        <end position="667"/>
    </location>
</feature>
<organism evidence="3 4">
    <name type="scientific">Cirrhinus molitorella</name>
    <name type="common">mud carp</name>
    <dbReference type="NCBI Taxonomy" id="172907"/>
    <lineage>
        <taxon>Eukaryota</taxon>
        <taxon>Metazoa</taxon>
        <taxon>Chordata</taxon>
        <taxon>Craniata</taxon>
        <taxon>Vertebrata</taxon>
        <taxon>Euteleostomi</taxon>
        <taxon>Actinopterygii</taxon>
        <taxon>Neopterygii</taxon>
        <taxon>Teleostei</taxon>
        <taxon>Ostariophysi</taxon>
        <taxon>Cypriniformes</taxon>
        <taxon>Cyprinidae</taxon>
        <taxon>Labeoninae</taxon>
        <taxon>Labeonini</taxon>
        <taxon>Cirrhinus</taxon>
    </lineage>
</organism>
<sequence length="874" mass="93117">MKKFFDARREMVSSGPASGAGAGGSAVSGAFIGRVFSIGRYQVTVEETVAEGGFAIVFLVRTHQGVRCALKRMYVNNEHDLQVCKREIQIMRDLVGNKNIVGFLDSSITAVGSGDVWEVLILMDFCRGGQVVNLMNQRLQTGFSEPEVLQIFCDTCEAVARLHQCKTPIIHRDLKVENILLHDRGHYVLCDFGSAINHSQNPQTEGVPAVEEEIKKYTTLSYRAPEMVNLYGGKVITTKADIWALGCLLYKLCYFTLPFGESQVAICDGSFTIPDNSRYSHDMHCLIRYMLEPDPDIRPDIYQVSYFAFKLARKECPVQNIHNSPIPAKLPEPIRASEAVAKKSQNKARLTDPIPTTETSIAPRQRPKAGQAQPIGGILPIQPALTPRKRANAPAGPSQPINVNMVSQPVAQSQVPVNQQQATPTPVQATPSPPQTTPQHAQLFVQQQNTAFFTAQQQQHHSAQTSVLPAQTVAPSSTPVFTQSKPKNKAPPPPIHHPQTNRLTTLQATAQTKTKATAPAPPTECSNSNSVDGNITASVSAQPKTKAMAPPPPTSHASILPPPKTTSAPSADSEVDPEQRSVGGSRGVHKVGSLTPPSSPKTAPKGGHRRILSDVTHSTIFGVPVSKSTQLLQAAAAEASLNKSKSASTTPSGSPCSSQQSVYQSGDASGPLAGAQASWNPFGDDNFSKLTAEELLNKDFAKLDAKTAERSCPENLISGLQSNKGFLQGGAGMDSLIPGLDPLQTDPGSAALPEFLVGQDSLLDGPLLSHPSTGGLILASSPSSLPTPSMDQFNTTALSSGQSHQASDPAHPLSGFQSSETGDQSSDNQFDPIPVLISKSSSQGGHSRSNSGSSETSLPSLARSLLLVDQLIDL</sequence>
<dbReference type="SUPFAM" id="SSF56112">
    <property type="entry name" value="Protein kinase-like (PK-like)"/>
    <property type="match status" value="1"/>
</dbReference>
<feature type="compositionally biased region" description="Polar residues" evidence="1">
    <location>
        <begin position="815"/>
        <end position="829"/>
    </location>
</feature>
<protein>
    <recommendedName>
        <fullName evidence="2">Protein kinase domain-containing protein</fullName>
    </recommendedName>
</protein>
<feature type="region of interest" description="Disordered" evidence="1">
    <location>
        <begin position="779"/>
        <end position="858"/>
    </location>
</feature>
<feature type="compositionally biased region" description="Low complexity" evidence="1">
    <location>
        <begin position="838"/>
        <end position="857"/>
    </location>
</feature>
<feature type="region of interest" description="Disordered" evidence="1">
    <location>
        <begin position="454"/>
        <end position="609"/>
    </location>
</feature>
<comment type="caution">
    <text evidence="3">The sequence shown here is derived from an EMBL/GenBank/DDBJ whole genome shotgun (WGS) entry which is preliminary data.</text>
</comment>
<evidence type="ECO:0000313" key="4">
    <source>
        <dbReference type="Proteomes" id="UP001558613"/>
    </source>
</evidence>
<feature type="compositionally biased region" description="Low complexity" evidence="1">
    <location>
        <begin position="780"/>
        <end position="789"/>
    </location>
</feature>
<evidence type="ECO:0000256" key="1">
    <source>
        <dbReference type="SAM" id="MobiDB-lite"/>
    </source>
</evidence>
<feature type="region of interest" description="Disordered" evidence="1">
    <location>
        <begin position="411"/>
        <end position="439"/>
    </location>
</feature>
<dbReference type="PANTHER" id="PTHR47907">
    <property type="entry name" value="PROTEIN KINASE DOMAIN-CONTAINING PROTEIN"/>
    <property type="match status" value="1"/>
</dbReference>
<dbReference type="EMBL" id="JAYMGO010000008">
    <property type="protein sequence ID" value="KAL1269275.1"/>
    <property type="molecule type" value="Genomic_DNA"/>
</dbReference>
<dbReference type="InterPro" id="IPR008271">
    <property type="entry name" value="Ser/Thr_kinase_AS"/>
</dbReference>
<feature type="compositionally biased region" description="Low complexity" evidence="1">
    <location>
        <begin position="503"/>
        <end position="518"/>
    </location>
</feature>
<feature type="domain" description="Protein kinase" evidence="2">
    <location>
        <begin position="43"/>
        <end position="309"/>
    </location>
</feature>
<feature type="region of interest" description="Disordered" evidence="1">
    <location>
        <begin position="339"/>
        <end position="379"/>
    </location>
</feature>
<evidence type="ECO:0000313" key="3">
    <source>
        <dbReference type="EMBL" id="KAL1269275.1"/>
    </source>
</evidence>
<feature type="compositionally biased region" description="Polar residues" evidence="1">
    <location>
        <begin position="790"/>
        <end position="806"/>
    </location>
</feature>
<dbReference type="Gene3D" id="1.10.510.10">
    <property type="entry name" value="Transferase(Phosphotransferase) domain 1"/>
    <property type="match status" value="1"/>
</dbReference>
<feature type="compositionally biased region" description="Low complexity" evidence="1">
    <location>
        <begin position="454"/>
        <end position="466"/>
    </location>
</feature>
<dbReference type="SMART" id="SM00220">
    <property type="entry name" value="S_TKc"/>
    <property type="match status" value="1"/>
</dbReference>
<dbReference type="PANTHER" id="PTHR47907:SF5">
    <property type="entry name" value="AP2 ASSOCIATED KINASE 1"/>
    <property type="match status" value="1"/>
</dbReference>
<dbReference type="PROSITE" id="PS00108">
    <property type="entry name" value="PROTEIN_KINASE_ST"/>
    <property type="match status" value="1"/>
</dbReference>
<proteinExistence type="predicted"/>
<dbReference type="InterPro" id="IPR011009">
    <property type="entry name" value="Kinase-like_dom_sf"/>
</dbReference>
<feature type="compositionally biased region" description="Polar residues" evidence="1">
    <location>
        <begin position="467"/>
        <end position="485"/>
    </location>
</feature>
<feature type="compositionally biased region" description="Pro residues" evidence="1">
    <location>
        <begin position="549"/>
        <end position="564"/>
    </location>
</feature>
<dbReference type="PROSITE" id="PS50011">
    <property type="entry name" value="PROTEIN_KINASE_DOM"/>
    <property type="match status" value="1"/>
</dbReference>
<dbReference type="InterPro" id="IPR051744">
    <property type="entry name" value="AP2_assoc_SerThr_kinase"/>
</dbReference>
<accession>A0ABR3MXH2</accession>
<feature type="region of interest" description="Disordered" evidence="1">
    <location>
        <begin position="643"/>
        <end position="677"/>
    </location>
</feature>
<name>A0ABR3MXH2_9TELE</name>